<organism evidence="3 4">
    <name type="scientific">Paenisporosarcina macmurdoensis</name>
    <dbReference type="NCBI Taxonomy" id="212659"/>
    <lineage>
        <taxon>Bacteria</taxon>
        <taxon>Bacillati</taxon>
        <taxon>Bacillota</taxon>
        <taxon>Bacilli</taxon>
        <taxon>Bacillales</taxon>
        <taxon>Caryophanaceae</taxon>
        <taxon>Paenisporosarcina</taxon>
    </lineage>
</organism>
<dbReference type="InterPro" id="IPR001119">
    <property type="entry name" value="SLH_dom"/>
</dbReference>
<proteinExistence type="predicted"/>
<evidence type="ECO:0000313" key="4">
    <source>
        <dbReference type="Proteomes" id="UP001596170"/>
    </source>
</evidence>
<dbReference type="Pfam" id="PF00395">
    <property type="entry name" value="SLH"/>
    <property type="match status" value="2"/>
</dbReference>
<feature type="domain" description="SLH" evidence="2">
    <location>
        <begin position="87"/>
        <end position="145"/>
    </location>
</feature>
<accession>A0ABW1L2B9</accession>
<gene>
    <name evidence="3" type="ORF">ACFPYN_00825</name>
</gene>
<keyword evidence="4" id="KW-1185">Reference proteome</keyword>
<dbReference type="SUPFAM" id="SSF55797">
    <property type="entry name" value="PR-1-like"/>
    <property type="match status" value="1"/>
</dbReference>
<dbReference type="RefSeq" id="WP_377731983.1">
    <property type="nucleotide sequence ID" value="NZ_JBHSRI010000002.1"/>
</dbReference>
<dbReference type="PANTHER" id="PTHR31157">
    <property type="entry name" value="SCP DOMAIN-CONTAINING PROTEIN"/>
    <property type="match status" value="1"/>
</dbReference>
<dbReference type="Pfam" id="PF00188">
    <property type="entry name" value="CAP"/>
    <property type="match status" value="1"/>
</dbReference>
<feature type="signal peptide" evidence="1">
    <location>
        <begin position="1"/>
        <end position="24"/>
    </location>
</feature>
<dbReference type="InterPro" id="IPR035940">
    <property type="entry name" value="CAP_sf"/>
</dbReference>
<dbReference type="PROSITE" id="PS51272">
    <property type="entry name" value="SLH"/>
    <property type="match status" value="2"/>
</dbReference>
<reference evidence="4" key="1">
    <citation type="journal article" date="2019" name="Int. J. Syst. Evol. Microbiol.">
        <title>The Global Catalogue of Microorganisms (GCM) 10K type strain sequencing project: providing services to taxonomists for standard genome sequencing and annotation.</title>
        <authorList>
            <consortium name="The Broad Institute Genomics Platform"/>
            <consortium name="The Broad Institute Genome Sequencing Center for Infectious Disease"/>
            <person name="Wu L."/>
            <person name="Ma J."/>
        </authorList>
    </citation>
    <scope>NUCLEOTIDE SEQUENCE [LARGE SCALE GENOMIC DNA]</scope>
    <source>
        <strain evidence="4">CCUG 54527</strain>
    </source>
</reference>
<feature type="chain" id="PRO_5047186300" evidence="1">
    <location>
        <begin position="25"/>
        <end position="349"/>
    </location>
</feature>
<evidence type="ECO:0000259" key="2">
    <source>
        <dbReference type="PROSITE" id="PS51272"/>
    </source>
</evidence>
<keyword evidence="1" id="KW-0732">Signal</keyword>
<name>A0ABW1L2B9_9BACL</name>
<comment type="caution">
    <text evidence="3">The sequence shown here is derived from an EMBL/GenBank/DDBJ whole genome shotgun (WGS) entry which is preliminary data.</text>
</comment>
<feature type="domain" description="SLH" evidence="2">
    <location>
        <begin position="23"/>
        <end position="86"/>
    </location>
</feature>
<protein>
    <submittedName>
        <fullName evidence="3">S-layer homology domain-containing protein</fullName>
    </submittedName>
</protein>
<dbReference type="EMBL" id="JBHSRI010000002">
    <property type="protein sequence ID" value="MFC6037984.1"/>
    <property type="molecule type" value="Genomic_DNA"/>
</dbReference>
<dbReference type="InterPro" id="IPR014044">
    <property type="entry name" value="CAP_dom"/>
</dbReference>
<sequence>MKQIKFFMAGILSLSLFIPTSILAAGFPDVSTNHWAYNSIDKLSNAKIINGYSNGTFGPEKQVNRAEAAKILASALKLPLESTYKTNYEDVPTTHWAFKEIRALTEKGIFSNASEFNPDAPLSRAQMAKVLVVAYQIKMDDNHQVTFNDVPQDNWHPFITTLAEVQISQGVTINSYNPYGKVTRAQLSAFVDRSMIWDQKRDSSVIKYEVTNKMYVDSSRTINSTATETAHLVNIERAKAGLPTLTLDAPLSKIATLKSEDMVKSDYFSHTSPTFGAPWDMAEEYGYSYKSFGENIAYGQRTPEEVVKAWMNSPGHKANILNREYTNIGAGIAKDANGRIYWVHMFSSK</sequence>
<dbReference type="Proteomes" id="UP001596170">
    <property type="component" value="Unassembled WGS sequence"/>
</dbReference>
<evidence type="ECO:0000313" key="3">
    <source>
        <dbReference type="EMBL" id="MFC6037984.1"/>
    </source>
</evidence>
<dbReference type="Gene3D" id="3.40.33.10">
    <property type="entry name" value="CAP"/>
    <property type="match status" value="1"/>
</dbReference>
<dbReference type="PANTHER" id="PTHR31157:SF1">
    <property type="entry name" value="SCP DOMAIN-CONTAINING PROTEIN"/>
    <property type="match status" value="1"/>
</dbReference>
<evidence type="ECO:0000256" key="1">
    <source>
        <dbReference type="SAM" id="SignalP"/>
    </source>
</evidence>
<dbReference type="CDD" id="cd05379">
    <property type="entry name" value="CAP_bacterial"/>
    <property type="match status" value="1"/>
</dbReference>